<reference evidence="2 3" key="1">
    <citation type="submission" date="2023-03" db="EMBL/GenBank/DDBJ databases">
        <title>High recombination rates correlate with genetic variation in Cardiocondyla obscurior ants.</title>
        <authorList>
            <person name="Errbii M."/>
        </authorList>
    </citation>
    <scope>NUCLEOTIDE SEQUENCE [LARGE SCALE GENOMIC DNA]</scope>
    <source>
        <strain evidence="2">Alpha-2009</strain>
        <tissue evidence="2">Whole body</tissue>
    </source>
</reference>
<dbReference type="AlphaFoldDB" id="A0AAW2GRU2"/>
<evidence type="ECO:0000256" key="1">
    <source>
        <dbReference type="SAM" id="MobiDB-lite"/>
    </source>
</evidence>
<evidence type="ECO:0000313" key="2">
    <source>
        <dbReference type="EMBL" id="KAL0130005.1"/>
    </source>
</evidence>
<proteinExistence type="predicted"/>
<sequence length="129" mass="13823">MAAALRLIRTSCNHIHVDRLLPGRCTVQDEAEWSGVATHLANICSRNGSCTSILPIDVLESGAATRRKTEDQEAEKAGGRKSGRPEEQEGGGAGGEEAAWSISQRCNCKLNIVGTLVLYIASLNQQSFI</sequence>
<name>A0AAW2GRU2_9HYME</name>
<evidence type="ECO:0000313" key="3">
    <source>
        <dbReference type="Proteomes" id="UP001430953"/>
    </source>
</evidence>
<keyword evidence="3" id="KW-1185">Reference proteome</keyword>
<protein>
    <submittedName>
        <fullName evidence="2">Uncharacterized protein</fullName>
    </submittedName>
</protein>
<gene>
    <name evidence="2" type="ORF">PUN28_001943</name>
</gene>
<feature type="compositionally biased region" description="Basic and acidic residues" evidence="1">
    <location>
        <begin position="67"/>
        <end position="87"/>
    </location>
</feature>
<comment type="caution">
    <text evidence="2">The sequence shown here is derived from an EMBL/GenBank/DDBJ whole genome shotgun (WGS) entry which is preliminary data.</text>
</comment>
<dbReference type="Proteomes" id="UP001430953">
    <property type="component" value="Unassembled WGS sequence"/>
</dbReference>
<accession>A0AAW2GRU2</accession>
<feature type="region of interest" description="Disordered" evidence="1">
    <location>
        <begin position="64"/>
        <end position="96"/>
    </location>
</feature>
<dbReference type="EMBL" id="JADYXP020000002">
    <property type="protein sequence ID" value="KAL0130005.1"/>
    <property type="molecule type" value="Genomic_DNA"/>
</dbReference>
<organism evidence="2 3">
    <name type="scientific">Cardiocondyla obscurior</name>
    <dbReference type="NCBI Taxonomy" id="286306"/>
    <lineage>
        <taxon>Eukaryota</taxon>
        <taxon>Metazoa</taxon>
        <taxon>Ecdysozoa</taxon>
        <taxon>Arthropoda</taxon>
        <taxon>Hexapoda</taxon>
        <taxon>Insecta</taxon>
        <taxon>Pterygota</taxon>
        <taxon>Neoptera</taxon>
        <taxon>Endopterygota</taxon>
        <taxon>Hymenoptera</taxon>
        <taxon>Apocrita</taxon>
        <taxon>Aculeata</taxon>
        <taxon>Formicoidea</taxon>
        <taxon>Formicidae</taxon>
        <taxon>Myrmicinae</taxon>
        <taxon>Cardiocondyla</taxon>
    </lineage>
</organism>